<keyword evidence="10" id="KW-0315">Glutamine amidotransferase</keyword>
<proteinExistence type="inferred from homology"/>
<comment type="pathway">
    <text evidence="1">Purine metabolism; IMP biosynthesis via de novo pathway; 5-amino-1-(5-phospho-D-ribosyl)imidazole from N(2)-formyl-N(1)-(5-phospho-D-ribosyl)glycinamide: step 1/2.</text>
</comment>
<keyword evidence="9" id="KW-0460">Magnesium</keyword>
<dbReference type="Proteomes" id="UP000007174">
    <property type="component" value="Unassembled WGS sequence"/>
</dbReference>
<dbReference type="PROSITE" id="PS51273">
    <property type="entry name" value="GATASE_TYPE_1"/>
    <property type="match status" value="1"/>
</dbReference>
<keyword evidence="8" id="KW-0067">ATP-binding</keyword>
<dbReference type="InterPro" id="IPR029062">
    <property type="entry name" value="Class_I_gatase-like"/>
</dbReference>
<protein>
    <recommendedName>
        <fullName evidence="14">Phosphoribosylformylglycinamidine synthase</fullName>
        <ecNumber evidence="3">6.3.5.3</ecNumber>
    </recommendedName>
    <alternativeName>
        <fullName evidence="12">Formylglycinamide ribonucleotide amidotransferase</fullName>
    </alternativeName>
    <alternativeName>
        <fullName evidence="11">Formylglycinamide ribotide amidotransferase</fullName>
    </alternativeName>
</protein>
<comment type="similarity">
    <text evidence="2">In the N-terminal section; belongs to the FGAMS family.</text>
</comment>
<dbReference type="EMBL" id="CACQ02008169">
    <property type="protein sequence ID" value="CCF45921.1"/>
    <property type="molecule type" value="Genomic_DNA"/>
</dbReference>
<dbReference type="GO" id="GO:0004642">
    <property type="term" value="F:phosphoribosylformylglycinamidine synthase activity"/>
    <property type="evidence" value="ECO:0007669"/>
    <property type="project" value="UniProtKB-EC"/>
</dbReference>
<evidence type="ECO:0000256" key="4">
    <source>
        <dbReference type="ARBA" id="ARBA00022598"/>
    </source>
</evidence>
<dbReference type="AlphaFoldDB" id="H1W0A9"/>
<dbReference type="VEuPathDB" id="FungiDB:CH63R_04198"/>
<dbReference type="HOGENOM" id="CLU_001031_4_0_1"/>
<dbReference type="PANTHER" id="PTHR10099:SF1">
    <property type="entry name" value="PHOSPHORIBOSYLFORMYLGLYCINAMIDINE SYNTHASE"/>
    <property type="match status" value="1"/>
</dbReference>
<organism evidence="15 16">
    <name type="scientific">Colletotrichum higginsianum (strain IMI 349063)</name>
    <name type="common">Crucifer anthracnose fungus</name>
    <dbReference type="NCBI Taxonomy" id="759273"/>
    <lineage>
        <taxon>Eukaryota</taxon>
        <taxon>Fungi</taxon>
        <taxon>Dikarya</taxon>
        <taxon>Ascomycota</taxon>
        <taxon>Pezizomycotina</taxon>
        <taxon>Sordariomycetes</taxon>
        <taxon>Hypocreomycetidae</taxon>
        <taxon>Glomerellales</taxon>
        <taxon>Glomerellaceae</taxon>
        <taxon>Colletotrichum</taxon>
        <taxon>Colletotrichum destructivum species complex</taxon>
    </lineage>
</organism>
<evidence type="ECO:0000256" key="11">
    <source>
        <dbReference type="ARBA" id="ARBA00029823"/>
    </source>
</evidence>
<keyword evidence="4" id="KW-0436">Ligase</keyword>
<dbReference type="GO" id="GO:0005524">
    <property type="term" value="F:ATP binding"/>
    <property type="evidence" value="ECO:0007669"/>
    <property type="project" value="UniProtKB-KW"/>
</dbReference>
<keyword evidence="7" id="KW-0658">Purine biosynthesis</keyword>
<dbReference type="GO" id="GO:0046872">
    <property type="term" value="F:metal ion binding"/>
    <property type="evidence" value="ECO:0007669"/>
    <property type="project" value="UniProtKB-KW"/>
</dbReference>
<dbReference type="PANTHER" id="PTHR10099">
    <property type="entry name" value="PHOSPHORIBOSYLFORMYLGLYCINAMIDINE SYNTHASE"/>
    <property type="match status" value="1"/>
</dbReference>
<evidence type="ECO:0000256" key="2">
    <source>
        <dbReference type="ARBA" id="ARBA00008608"/>
    </source>
</evidence>
<dbReference type="Gene3D" id="3.40.50.880">
    <property type="match status" value="1"/>
</dbReference>
<reference evidence="16" key="1">
    <citation type="journal article" date="2012" name="Nat. Genet.">
        <title>Lifestyle transitions in plant pathogenic Colletotrichum fungi deciphered by genome and transcriptome analyses.</title>
        <authorList>
            <person name="O'Connell R.J."/>
            <person name="Thon M.R."/>
            <person name="Hacquard S."/>
            <person name="Amyotte S.G."/>
            <person name="Kleemann J."/>
            <person name="Torres M.F."/>
            <person name="Damm U."/>
            <person name="Buiate E.A."/>
            <person name="Epstein L."/>
            <person name="Alkan N."/>
            <person name="Altmueller J."/>
            <person name="Alvarado-Balderrama L."/>
            <person name="Bauser C.A."/>
            <person name="Becker C."/>
            <person name="Birren B.W."/>
            <person name="Chen Z."/>
            <person name="Choi J."/>
            <person name="Crouch J.A."/>
            <person name="Duvick J.P."/>
            <person name="Farman M.A."/>
            <person name="Gan P."/>
            <person name="Heiman D."/>
            <person name="Henrissat B."/>
            <person name="Howard R.J."/>
            <person name="Kabbage M."/>
            <person name="Koch C."/>
            <person name="Kracher B."/>
            <person name="Kubo Y."/>
            <person name="Law A.D."/>
            <person name="Lebrun M.-H."/>
            <person name="Lee Y.-H."/>
            <person name="Miyara I."/>
            <person name="Moore N."/>
            <person name="Neumann U."/>
            <person name="Nordstroem K."/>
            <person name="Panaccione D.G."/>
            <person name="Panstruga R."/>
            <person name="Place M."/>
            <person name="Proctor R.H."/>
            <person name="Prusky D."/>
            <person name="Rech G."/>
            <person name="Reinhardt R."/>
            <person name="Rollins J.A."/>
            <person name="Rounsley S."/>
            <person name="Schardl C.L."/>
            <person name="Schwartz D.C."/>
            <person name="Shenoy N."/>
            <person name="Shirasu K."/>
            <person name="Sikhakolli U.R."/>
            <person name="Stueber K."/>
            <person name="Sukno S.A."/>
            <person name="Sweigard J.A."/>
            <person name="Takano Y."/>
            <person name="Takahara H."/>
            <person name="Trail F."/>
            <person name="van der Does H.C."/>
            <person name="Voll L.M."/>
            <person name="Will I."/>
            <person name="Young S."/>
            <person name="Zeng Q."/>
            <person name="Zhang J."/>
            <person name="Zhou S."/>
            <person name="Dickman M.B."/>
            <person name="Schulze-Lefert P."/>
            <person name="Ver Loren van Themaat E."/>
            <person name="Ma L.-J."/>
            <person name="Vaillancourt L.J."/>
        </authorList>
    </citation>
    <scope>NUCLEOTIDE SEQUENCE [LARGE SCALE GENOMIC DNA]</scope>
    <source>
        <strain evidence="16">IMI 349063</strain>
    </source>
</reference>
<dbReference type="EC" id="6.3.5.3" evidence="3"/>
<evidence type="ECO:0000256" key="13">
    <source>
        <dbReference type="ARBA" id="ARBA00052585"/>
    </source>
</evidence>
<dbReference type="STRING" id="759273.H1W0A9"/>
<comment type="catalytic activity">
    <reaction evidence="13">
        <text>N(2)-formyl-N(1)-(5-phospho-beta-D-ribosyl)glycinamide + L-glutamine + ATP + H2O = 2-formamido-N(1)-(5-O-phospho-beta-D-ribosyl)acetamidine + L-glutamate + ADP + phosphate + H(+)</text>
        <dbReference type="Rhea" id="RHEA:17129"/>
        <dbReference type="ChEBI" id="CHEBI:15377"/>
        <dbReference type="ChEBI" id="CHEBI:15378"/>
        <dbReference type="ChEBI" id="CHEBI:29985"/>
        <dbReference type="ChEBI" id="CHEBI:30616"/>
        <dbReference type="ChEBI" id="CHEBI:43474"/>
        <dbReference type="ChEBI" id="CHEBI:58359"/>
        <dbReference type="ChEBI" id="CHEBI:147286"/>
        <dbReference type="ChEBI" id="CHEBI:147287"/>
        <dbReference type="ChEBI" id="CHEBI:456216"/>
        <dbReference type="EC" id="6.3.5.3"/>
    </reaction>
</comment>
<dbReference type="GO" id="GO:0005737">
    <property type="term" value="C:cytoplasm"/>
    <property type="evidence" value="ECO:0007669"/>
    <property type="project" value="TreeGrafter"/>
</dbReference>
<evidence type="ECO:0000256" key="12">
    <source>
        <dbReference type="ARBA" id="ARBA00032632"/>
    </source>
</evidence>
<dbReference type="GO" id="GO:0006164">
    <property type="term" value="P:purine nucleotide biosynthetic process"/>
    <property type="evidence" value="ECO:0007669"/>
    <property type="project" value="UniProtKB-KW"/>
</dbReference>
<dbReference type="FunFam" id="3.40.50.880:FF:000008">
    <property type="entry name" value="Phosphoribosylformylglycinamidine synthase"/>
    <property type="match status" value="1"/>
</dbReference>
<evidence type="ECO:0000256" key="14">
    <source>
        <dbReference type="ARBA" id="ARBA00071729"/>
    </source>
</evidence>
<dbReference type="Pfam" id="PF13507">
    <property type="entry name" value="GATase_5"/>
    <property type="match status" value="1"/>
</dbReference>
<evidence type="ECO:0000313" key="15">
    <source>
        <dbReference type="EMBL" id="CCF45921.1"/>
    </source>
</evidence>
<evidence type="ECO:0000313" key="16">
    <source>
        <dbReference type="Proteomes" id="UP000007174"/>
    </source>
</evidence>
<evidence type="ECO:0000256" key="7">
    <source>
        <dbReference type="ARBA" id="ARBA00022755"/>
    </source>
</evidence>
<dbReference type="SUPFAM" id="SSF52317">
    <property type="entry name" value="Class I glutamine amidotransferase-like"/>
    <property type="match status" value="1"/>
</dbReference>
<keyword evidence="6" id="KW-0547">Nucleotide-binding</keyword>
<evidence type="ECO:0000256" key="1">
    <source>
        <dbReference type="ARBA" id="ARBA00004920"/>
    </source>
</evidence>
<accession>H1W0A9</accession>
<evidence type="ECO:0000256" key="8">
    <source>
        <dbReference type="ARBA" id="ARBA00022840"/>
    </source>
</evidence>
<keyword evidence="5" id="KW-0479">Metal-binding</keyword>
<evidence type="ECO:0000256" key="5">
    <source>
        <dbReference type="ARBA" id="ARBA00022723"/>
    </source>
</evidence>
<evidence type="ECO:0000256" key="6">
    <source>
        <dbReference type="ARBA" id="ARBA00022741"/>
    </source>
</evidence>
<name>H1W0A9_COLHI</name>
<dbReference type="SMART" id="SM01211">
    <property type="entry name" value="GATase_5"/>
    <property type="match status" value="1"/>
</dbReference>
<sequence length="271" mass="29505">MPLTASLGSLLRKAPRVAILREMAFAFKAAGFDPVDVHMSDVLAGRSLADFVGVAAGGGFSYGDVFGAGVGWAQSILEHKHARQEFENFFKRPDTFALGVCNGCQMITRLRELIPGTENWPTFVENASRQFEARFTMVKIDESRAATPSVFLHGMDGSSLPIVVSHGEGRASFANPNALDNLGDEGLVPLRYVDNRLRVAGPESYPHNPNGSPGGVAGVRSRDGRVFALMPHPERTIMADVGSYIPPEQVEAWGEFGPWVRMFKSARRWVG</sequence>
<evidence type="ECO:0000256" key="3">
    <source>
        <dbReference type="ARBA" id="ARBA00012747"/>
    </source>
</evidence>
<evidence type="ECO:0000256" key="9">
    <source>
        <dbReference type="ARBA" id="ARBA00022842"/>
    </source>
</evidence>
<gene>
    <name evidence="15" type="ORF">CH063_14841</name>
</gene>
<evidence type="ECO:0000256" key="10">
    <source>
        <dbReference type="ARBA" id="ARBA00022962"/>
    </source>
</evidence>
<dbReference type="eggNOG" id="KOG1907">
    <property type="taxonomic scope" value="Eukaryota"/>
</dbReference>